<dbReference type="Proteomes" id="UP000831701">
    <property type="component" value="Chromosome 1"/>
</dbReference>
<dbReference type="EMBL" id="CM041531">
    <property type="protein sequence ID" value="KAI3377277.1"/>
    <property type="molecule type" value="Genomic_DNA"/>
</dbReference>
<organism evidence="1 2">
    <name type="scientific">Scortum barcoo</name>
    <name type="common">barcoo grunter</name>
    <dbReference type="NCBI Taxonomy" id="214431"/>
    <lineage>
        <taxon>Eukaryota</taxon>
        <taxon>Metazoa</taxon>
        <taxon>Chordata</taxon>
        <taxon>Craniata</taxon>
        <taxon>Vertebrata</taxon>
        <taxon>Euteleostomi</taxon>
        <taxon>Actinopterygii</taxon>
        <taxon>Neopterygii</taxon>
        <taxon>Teleostei</taxon>
        <taxon>Neoteleostei</taxon>
        <taxon>Acanthomorphata</taxon>
        <taxon>Eupercaria</taxon>
        <taxon>Centrarchiformes</taxon>
        <taxon>Terapontoidei</taxon>
        <taxon>Terapontidae</taxon>
        <taxon>Scortum</taxon>
    </lineage>
</organism>
<proteinExistence type="predicted"/>
<keyword evidence="2" id="KW-1185">Reference proteome</keyword>
<evidence type="ECO:0000313" key="1">
    <source>
        <dbReference type="EMBL" id="KAI3377277.1"/>
    </source>
</evidence>
<comment type="caution">
    <text evidence="1">The sequence shown here is derived from an EMBL/GenBank/DDBJ whole genome shotgun (WGS) entry which is preliminary data.</text>
</comment>
<protein>
    <submittedName>
        <fullName evidence="1">Uncharacterized protein</fullName>
    </submittedName>
</protein>
<reference evidence="1" key="1">
    <citation type="submission" date="2022-04" db="EMBL/GenBank/DDBJ databases">
        <title>Jade perch genome.</title>
        <authorList>
            <person name="Chao B."/>
        </authorList>
    </citation>
    <scope>NUCLEOTIDE SEQUENCE</scope>
    <source>
        <strain evidence="1">CB-2022</strain>
    </source>
</reference>
<accession>A0ACB8XAB3</accession>
<name>A0ACB8XAB3_9TELE</name>
<sequence>MCRTLKRINTRKAPGPDGIPRPSIPSSLPTGPNRSTEDAIALTFHTALSHMDQRDTYNGYKKSTHPCSNARNAWKIIHGPSKSYVKMDEAVPEPGHLIVAGDQADNCLDISKFVDGVGAVEQSCVNREYSRGLSTQPWGAPVFRVRVEDVVLPIRTAWGLPVRKVQDLVTEGAVEPEVSELGDELGGWERVVWRVRKHLRNTFSPKIALLDGINWASSTTVRNLWGFI</sequence>
<evidence type="ECO:0000313" key="2">
    <source>
        <dbReference type="Proteomes" id="UP000831701"/>
    </source>
</evidence>
<gene>
    <name evidence="1" type="ORF">L3Q82_009178</name>
</gene>